<accession>A0A6I4IIA3</accession>
<organism evidence="2 3">
    <name type="scientific">Flavobacterium profundi</name>
    <dbReference type="NCBI Taxonomy" id="1774945"/>
    <lineage>
        <taxon>Bacteria</taxon>
        <taxon>Pseudomonadati</taxon>
        <taxon>Bacteroidota</taxon>
        <taxon>Flavobacteriia</taxon>
        <taxon>Flavobacteriales</taxon>
        <taxon>Flavobacteriaceae</taxon>
        <taxon>Flavobacterium</taxon>
    </lineage>
</organism>
<name>A0A6I4IIA3_9FLAO</name>
<reference evidence="3" key="1">
    <citation type="submission" date="2019-05" db="EMBL/GenBank/DDBJ databases">
        <title>Flavobacterium profundi sp. nov., isolated from a deep-sea seamount.</title>
        <authorList>
            <person name="Zhang D.-C."/>
        </authorList>
    </citation>
    <scope>NUCLEOTIDE SEQUENCE [LARGE SCALE GENOMIC DNA]</scope>
    <source>
        <strain evidence="3">TP390</strain>
    </source>
</reference>
<keyword evidence="3" id="KW-1185">Reference proteome</keyword>
<dbReference type="PANTHER" id="PTHR34387:SF1">
    <property type="entry name" value="PERIPLASMIC IMMUNOGENIC PROTEIN"/>
    <property type="match status" value="1"/>
</dbReference>
<keyword evidence="1" id="KW-0732">Signal</keyword>
<feature type="signal peptide" evidence="1">
    <location>
        <begin position="1"/>
        <end position="19"/>
    </location>
</feature>
<proteinExistence type="predicted"/>
<dbReference type="InterPro" id="IPR052022">
    <property type="entry name" value="26kDa_periplasmic_antigen"/>
</dbReference>
<sequence length="231" mass="25631">MKKAILTLLLVGTTMMNQAQENKLTPISQVTVSGEGKIKVTPDEAVITVGVEYTGTDAKEVKKKNDETVDLVLKTIKSKGIPASDFQTQQVSLYKNYDYQTKKNNYVVSQTIKIHLKDLSKYESVMMDLVNSGINQIQGVEFKSSKMKQFETEARKKAVMDAKMKAEDYVSVLNQKIGKAISISDTTAPSYPQPMYRNVMAKGLEMDAANETLAIGEIEINANVTISFILE</sequence>
<comment type="caution">
    <text evidence="2">The sequence shown here is derived from an EMBL/GenBank/DDBJ whole genome shotgun (WGS) entry which is preliminary data.</text>
</comment>
<dbReference type="Gene3D" id="3.30.110.170">
    <property type="entry name" value="Protein of unknown function (DUF541), domain 1"/>
    <property type="match status" value="1"/>
</dbReference>
<dbReference type="InterPro" id="IPR007497">
    <property type="entry name" value="SIMPL/DUF541"/>
</dbReference>
<dbReference type="EMBL" id="WQLW01000006">
    <property type="protein sequence ID" value="MVO09425.1"/>
    <property type="molecule type" value="Genomic_DNA"/>
</dbReference>
<dbReference type="PANTHER" id="PTHR34387">
    <property type="entry name" value="SLR1258 PROTEIN"/>
    <property type="match status" value="1"/>
</dbReference>
<dbReference type="OrthoDB" id="6021921at2"/>
<dbReference type="Pfam" id="PF04402">
    <property type="entry name" value="SIMPL"/>
    <property type="match status" value="1"/>
</dbReference>
<dbReference type="Gene3D" id="3.30.70.2970">
    <property type="entry name" value="Protein of unknown function (DUF541), domain 2"/>
    <property type="match status" value="1"/>
</dbReference>
<evidence type="ECO:0000313" key="3">
    <source>
        <dbReference type="Proteomes" id="UP000431264"/>
    </source>
</evidence>
<dbReference type="RefSeq" id="WP_140997804.1">
    <property type="nucleotide sequence ID" value="NZ_VDCZ01000006.1"/>
</dbReference>
<evidence type="ECO:0000256" key="1">
    <source>
        <dbReference type="SAM" id="SignalP"/>
    </source>
</evidence>
<evidence type="ECO:0000313" key="2">
    <source>
        <dbReference type="EMBL" id="MVO09425.1"/>
    </source>
</evidence>
<dbReference type="Proteomes" id="UP000431264">
    <property type="component" value="Unassembled WGS sequence"/>
</dbReference>
<feature type="chain" id="PRO_5026112322" evidence="1">
    <location>
        <begin position="20"/>
        <end position="231"/>
    </location>
</feature>
<protein>
    <submittedName>
        <fullName evidence="2">DUF541 domain-containing protein</fullName>
    </submittedName>
</protein>
<dbReference type="AlphaFoldDB" id="A0A6I4IIA3"/>
<gene>
    <name evidence="2" type="ORF">GOQ30_09665</name>
</gene>
<dbReference type="GO" id="GO:0006974">
    <property type="term" value="P:DNA damage response"/>
    <property type="evidence" value="ECO:0007669"/>
    <property type="project" value="TreeGrafter"/>
</dbReference>